<dbReference type="EMBL" id="PFAO01000037">
    <property type="protein sequence ID" value="PIT95283.1"/>
    <property type="molecule type" value="Genomic_DNA"/>
</dbReference>
<keyword evidence="1" id="KW-0677">Repeat</keyword>
<evidence type="ECO:0000256" key="1">
    <source>
        <dbReference type="ARBA" id="ARBA00022737"/>
    </source>
</evidence>
<dbReference type="GO" id="GO:0005737">
    <property type="term" value="C:cytoplasm"/>
    <property type="evidence" value="ECO:0007669"/>
    <property type="project" value="TreeGrafter"/>
</dbReference>
<dbReference type="Gene3D" id="1.10.8.60">
    <property type="match status" value="2"/>
</dbReference>
<comment type="caution">
    <text evidence="8">The sequence shown here is derived from an EMBL/GenBank/DDBJ whole genome shotgun (WGS) entry which is preliminary data.</text>
</comment>
<dbReference type="GO" id="GO:0016887">
    <property type="term" value="F:ATP hydrolysis activity"/>
    <property type="evidence" value="ECO:0007669"/>
    <property type="project" value="InterPro"/>
</dbReference>
<evidence type="ECO:0000256" key="2">
    <source>
        <dbReference type="ARBA" id="ARBA00022741"/>
    </source>
</evidence>
<dbReference type="GO" id="GO:0005524">
    <property type="term" value="F:ATP binding"/>
    <property type="evidence" value="ECO:0007669"/>
    <property type="project" value="UniProtKB-KW"/>
</dbReference>
<gene>
    <name evidence="8" type="ORF">COT96_01620</name>
</gene>
<evidence type="ECO:0000259" key="6">
    <source>
        <dbReference type="SMART" id="SM00382"/>
    </source>
</evidence>
<protein>
    <recommendedName>
        <fullName evidence="10">Clp R domain-containing protein</fullName>
    </recommendedName>
</protein>
<evidence type="ECO:0000256" key="4">
    <source>
        <dbReference type="ARBA" id="ARBA00023186"/>
    </source>
</evidence>
<dbReference type="SMART" id="SM00382">
    <property type="entry name" value="AAA"/>
    <property type="match status" value="2"/>
</dbReference>
<name>A0A2M6WRA2_9BACT</name>
<dbReference type="InterPro" id="IPR041546">
    <property type="entry name" value="ClpA/ClpB_AAA_lid"/>
</dbReference>
<keyword evidence="5" id="KW-0472">Membrane</keyword>
<dbReference type="SUPFAM" id="SSF81923">
    <property type="entry name" value="Double Clp-N motif"/>
    <property type="match status" value="1"/>
</dbReference>
<evidence type="ECO:0000313" key="9">
    <source>
        <dbReference type="Proteomes" id="UP000228964"/>
    </source>
</evidence>
<dbReference type="InterPro" id="IPR001270">
    <property type="entry name" value="ClpA/B"/>
</dbReference>
<dbReference type="Pfam" id="PF02861">
    <property type="entry name" value="Clp_N"/>
    <property type="match status" value="1"/>
</dbReference>
<accession>A0A2M6WRA2</accession>
<dbReference type="InterPro" id="IPR050130">
    <property type="entry name" value="ClpA_ClpB"/>
</dbReference>
<dbReference type="Pfam" id="PF07724">
    <property type="entry name" value="AAA_2"/>
    <property type="match status" value="1"/>
</dbReference>
<dbReference type="Proteomes" id="UP000228964">
    <property type="component" value="Unassembled WGS sequence"/>
</dbReference>
<evidence type="ECO:0000256" key="5">
    <source>
        <dbReference type="SAM" id="Phobius"/>
    </source>
</evidence>
<dbReference type="InterPro" id="IPR003959">
    <property type="entry name" value="ATPase_AAA_core"/>
</dbReference>
<evidence type="ECO:0008006" key="10">
    <source>
        <dbReference type="Google" id="ProtNLM"/>
    </source>
</evidence>
<dbReference type="Gene3D" id="1.10.1780.10">
    <property type="entry name" value="Clp, N-terminal domain"/>
    <property type="match status" value="1"/>
</dbReference>
<keyword evidence="4" id="KW-0143">Chaperone</keyword>
<dbReference type="Gene3D" id="3.40.50.300">
    <property type="entry name" value="P-loop containing nucleotide triphosphate hydrolases"/>
    <property type="match status" value="2"/>
</dbReference>
<feature type="domain" description="AAA+ ATPase" evidence="6">
    <location>
        <begin position="655"/>
        <end position="822"/>
    </location>
</feature>
<dbReference type="CDD" id="cd19499">
    <property type="entry name" value="RecA-like_ClpB_Hsp104-like"/>
    <property type="match status" value="1"/>
</dbReference>
<dbReference type="SUPFAM" id="SSF52540">
    <property type="entry name" value="P-loop containing nucleoside triphosphate hydrolases"/>
    <property type="match status" value="2"/>
</dbReference>
<proteinExistence type="predicted"/>
<evidence type="ECO:0000313" key="8">
    <source>
        <dbReference type="EMBL" id="PIT95283.1"/>
    </source>
</evidence>
<dbReference type="GO" id="GO:0034605">
    <property type="term" value="P:cellular response to heat"/>
    <property type="evidence" value="ECO:0007669"/>
    <property type="project" value="TreeGrafter"/>
</dbReference>
<keyword evidence="5" id="KW-0812">Transmembrane</keyword>
<keyword evidence="3" id="KW-0067">ATP-binding</keyword>
<dbReference type="InterPro" id="IPR019489">
    <property type="entry name" value="Clp_ATPase_C"/>
</dbReference>
<dbReference type="InterPro" id="IPR036628">
    <property type="entry name" value="Clp_N_dom_sf"/>
</dbReference>
<feature type="domain" description="Clp ATPase C-terminal" evidence="7">
    <location>
        <begin position="821"/>
        <end position="908"/>
    </location>
</feature>
<sequence>MSDKDNLQFISCPDCVGSGVNAKGFNCSSCVGFGLGTFSQGRFYYWGIKLGRAVIKLSHLRRSLHLVLNSLAYTVGIIGLIALAWWVWSAGGNLDNPAAFAFWRVKHWLILTFWLSVLADMFVVYRLSEEEALKQKISKPKYSEKNKLTNLPNNWQELKKAKAKFKVEVSSGFSYNASKVVEDAYLLAEIARQGEVNTKHLFFCLLKDQEVAAVFSRLNIDGVKLIARLKNQLANLPTTSSKTILGSDVKEILISAYLAVLHSDQKKVKPIHFILPTLAKDKIITEILYDLEIDWDKINNVIQWFIINEQLIANYQLYKSRARFKPAHAMNRAYTAVATPVLNHFAHDLTMAAKWGRVELCVGRDKEIETIWQNLESGQVGNILIGEIGVGKNTIVGQIAHLMVEEDVPKILRDKRLIELDLPRLLSGTTAEQAEEKLLVALDEINRAGNIILYINNIENLMGITAGEEESLDLSEVLAGALEHKNIICLATATSANYAKFIEGKPLSNVMAKIEVKEPEINQAIQIIESKIGFFEAKHKVYFSYNSLAKAVELTAKYIHDKYLPAKAIDLLEIIAVKVARTKGINSIVNEDDVASVLSQTIHIPLTKITASEGQNLLNLEEKIHQRMIDQTEAVAMVSASLRRARTEMREGKRPIANFLFMGPTGVGKTELAKTVAEVYFGDEDYMIRLDMSEYQHQASIEKMIGSPAGSLGYLTEAVRKSPFSLILLDEFEKAHPEILNLFLQVMDDGRLTDGQGRTIDFTNSIIIATSNVAAVFIQEQIVVGTNIEEIKQKLINEQLNKILRPELINRFDGVIVFKPLNLNEVEAITKLMLNKVQQMLGAKGIGFKARAAGVKKIAQEGFDPKFGARPLRRLIQEKVENEIANKILANEIKRRDTIVIDDNALVQVEQGREL</sequence>
<evidence type="ECO:0000259" key="7">
    <source>
        <dbReference type="SMART" id="SM01086"/>
    </source>
</evidence>
<dbReference type="Pfam" id="PF10431">
    <property type="entry name" value="ClpB_D2-small"/>
    <property type="match status" value="1"/>
</dbReference>
<reference evidence="9" key="1">
    <citation type="submission" date="2017-09" db="EMBL/GenBank/DDBJ databases">
        <title>Depth-based differentiation of microbial function through sediment-hosted aquifers and enrichment of novel symbionts in the deep terrestrial subsurface.</title>
        <authorList>
            <person name="Probst A.J."/>
            <person name="Ladd B."/>
            <person name="Jarett J.K."/>
            <person name="Geller-Mcgrath D.E."/>
            <person name="Sieber C.M.K."/>
            <person name="Emerson J.B."/>
            <person name="Anantharaman K."/>
            <person name="Thomas B.C."/>
            <person name="Malmstrom R."/>
            <person name="Stieglmeier M."/>
            <person name="Klingl A."/>
            <person name="Woyke T."/>
            <person name="Ryan C.M."/>
            <person name="Banfield J.F."/>
        </authorList>
    </citation>
    <scope>NUCLEOTIDE SEQUENCE [LARGE SCALE GENOMIC DNA]</scope>
</reference>
<dbReference type="InterPro" id="IPR004176">
    <property type="entry name" value="Clp_R_N"/>
</dbReference>
<dbReference type="PANTHER" id="PTHR11638:SF18">
    <property type="entry name" value="HEAT SHOCK PROTEIN 104"/>
    <property type="match status" value="1"/>
</dbReference>
<dbReference type="AlphaFoldDB" id="A0A2M6WRA2"/>
<feature type="domain" description="AAA+ ATPase" evidence="6">
    <location>
        <begin position="378"/>
        <end position="520"/>
    </location>
</feature>
<dbReference type="PRINTS" id="PR00300">
    <property type="entry name" value="CLPPROTEASEA"/>
</dbReference>
<feature type="transmembrane region" description="Helical" evidence="5">
    <location>
        <begin position="66"/>
        <end position="88"/>
    </location>
</feature>
<dbReference type="Pfam" id="PF17871">
    <property type="entry name" value="AAA_lid_9"/>
    <property type="match status" value="1"/>
</dbReference>
<dbReference type="InterPro" id="IPR027417">
    <property type="entry name" value="P-loop_NTPase"/>
</dbReference>
<dbReference type="PANTHER" id="PTHR11638">
    <property type="entry name" value="ATP-DEPENDENT CLP PROTEASE"/>
    <property type="match status" value="1"/>
</dbReference>
<evidence type="ECO:0000256" key="3">
    <source>
        <dbReference type="ARBA" id="ARBA00022840"/>
    </source>
</evidence>
<keyword evidence="2" id="KW-0547">Nucleotide-binding</keyword>
<organism evidence="8 9">
    <name type="scientific">Candidatus Falkowbacteria bacterium CG10_big_fil_rev_8_21_14_0_10_38_22</name>
    <dbReference type="NCBI Taxonomy" id="1974564"/>
    <lineage>
        <taxon>Bacteria</taxon>
        <taxon>Candidatus Falkowiibacteriota</taxon>
    </lineage>
</organism>
<keyword evidence="5" id="KW-1133">Transmembrane helix</keyword>
<dbReference type="InterPro" id="IPR003593">
    <property type="entry name" value="AAA+_ATPase"/>
</dbReference>
<dbReference type="SMART" id="SM01086">
    <property type="entry name" value="ClpB_D2-small"/>
    <property type="match status" value="1"/>
</dbReference>